<accession>A0A1G9XW77</accession>
<evidence type="ECO:0008006" key="3">
    <source>
        <dbReference type="Google" id="ProtNLM"/>
    </source>
</evidence>
<dbReference type="PANTHER" id="PTHR38455:SF1">
    <property type="entry name" value="DUF951 DOMAIN-CONTAINING PROTEIN"/>
    <property type="match status" value="1"/>
</dbReference>
<proteinExistence type="predicted"/>
<sequence length="63" mass="7106">MEAILKLETNDIVEMKKQHPCGSKDWKVVKTGAEIKLSCLGCGHEIEIKRSVLQKSVKKIKRA</sequence>
<gene>
    <name evidence="1" type="ORF">SAMN05216544_1666</name>
</gene>
<evidence type="ECO:0000313" key="2">
    <source>
        <dbReference type="Proteomes" id="UP000187651"/>
    </source>
</evidence>
<dbReference type="AlphaFoldDB" id="A0A1G9XW77"/>
<keyword evidence="2" id="KW-1185">Reference proteome</keyword>
<dbReference type="InterPro" id="IPR009296">
    <property type="entry name" value="DUF951"/>
</dbReference>
<organism evidence="1 2">
    <name type="scientific">Lachnospira pectinoschiza</name>
    <dbReference type="NCBI Taxonomy" id="28052"/>
    <lineage>
        <taxon>Bacteria</taxon>
        <taxon>Bacillati</taxon>
        <taxon>Bacillota</taxon>
        <taxon>Clostridia</taxon>
        <taxon>Lachnospirales</taxon>
        <taxon>Lachnospiraceae</taxon>
        <taxon>Lachnospira</taxon>
    </lineage>
</organism>
<dbReference type="OrthoDB" id="9802710at2"/>
<dbReference type="Pfam" id="PF06107">
    <property type="entry name" value="DUF951"/>
    <property type="match status" value="1"/>
</dbReference>
<name>A0A1G9XW77_9FIRM</name>
<dbReference type="RefSeq" id="WP_074521732.1">
    <property type="nucleotide sequence ID" value="NZ_FNHZ01000004.1"/>
</dbReference>
<reference evidence="2" key="1">
    <citation type="submission" date="2016-10" db="EMBL/GenBank/DDBJ databases">
        <authorList>
            <person name="Varghese N."/>
            <person name="Submissions S."/>
        </authorList>
    </citation>
    <scope>NUCLEOTIDE SEQUENCE [LARGE SCALE GENOMIC DNA]</scope>
    <source>
        <strain evidence="2">M83</strain>
    </source>
</reference>
<dbReference type="EMBL" id="FNHZ01000004">
    <property type="protein sequence ID" value="SDN00990.1"/>
    <property type="molecule type" value="Genomic_DNA"/>
</dbReference>
<dbReference type="PANTHER" id="PTHR38455">
    <property type="entry name" value="HYPOTHETICAL CYTOSOLIC PROTEIN"/>
    <property type="match status" value="1"/>
</dbReference>
<dbReference type="Proteomes" id="UP000187651">
    <property type="component" value="Unassembled WGS sequence"/>
</dbReference>
<evidence type="ECO:0000313" key="1">
    <source>
        <dbReference type="EMBL" id="SDN00990.1"/>
    </source>
</evidence>
<dbReference type="PIRSF" id="PIRSF037263">
    <property type="entry name" value="DUF951_bac"/>
    <property type="match status" value="1"/>
</dbReference>
<protein>
    <recommendedName>
        <fullName evidence="3">DUF951 domain-containing protein</fullName>
    </recommendedName>
</protein>